<sequence length="1328" mass="140422">MTQPPPPPHSPSPPPTPQPRPVARQRADSRQRIDGSGLFAELAARLRRAAEYTGAGAGTGADAVGGAAASPGAGSAYDCVGPRELADALWLARYVTPAEATVTPPAGRAAGGVTDPGQPDPAPGHAPTGPPDTAGVSAGDHAASGEETGAPDTATLHTGRPATGTSSGRNVRGVHGAGQPVPVRVPAATALPRTLPLQRALRPLKGYQPPSRVPARRLDEQATAERAAESGLMLPVLRPSERRAARLQLVMDLSSSTVLWQEALSELAQLCAVTGAFTEVRVHYVREGPDGALFASPDQAGYERARPAAPLGDPTGRQLTLVLSDCAGPLWRQGRMQRLLHHWSLTAPVALVQPLPQRMWRRTHLPARPGILRRPEGPAARLAFTASDAAPAPPAGALPVPVLALNQDAFGTWARLLSGSTGVSRPGAAGWVRSEHPSAGPRPRAAVREPAEILRAFRMSASREAVQLAVCLAAVPLALPVMRLVQRTMLAGTGPEVMAEVVLSGLLRRSQGAGAGAEMSEGPNAGAAEADRPPAEGDRNEAGVSPHGAGAGRYEADTGWYEFVPGVRETLLRSLPKGEAVLILKHLSEYVERHFGRRARNFPAYALARLTRPESRTIRQAETVQGAETGRLLADPAGSGTLPPAFAEVPAAVIRRFERGVSKNAPAEPRAPATQADVSPSPRQVVPGSTRQPEPAPRPHEDPVRDGVGNAVRDAVVRVEPPDGEGSWTNGFFIAPEWVLSLPSPDNSGEPVTVVTSQRERLRAESAGALEDGSFGLFHVPGADAPECLWLADFTQHPAEAAHALTAFGWTQGPSGAGLVFRSTSGRARQDHKPHPGAPLIDTLTGEVVGMLGPSPDPLDWTPVPMRLLEVSAVAAAQAVSASSASAWATALRAHDLYHAARLSTGDGGWPGRTAAGTARPTLLTPSARAELYGIFARLEPPADGAVVHTAVRRASPLAYLPDISGRRPGTVNWRDGAALLRFLDADRMPGTLTRYAAHVWAACAGQVRQGPRDELHAWVEAVGAAAPGADSDARGLLRSMASHPATGRGYHGVLVEIDALTTAESATPRHPWQVKLLHGERSTLTARAGDHAPARDALREELAEPLSAVLGLADIGEPGPAVHFSLPTRLLELPVDQWRVPPDGSPLGVRCPVTVAPRARHGAFDRIVRWDGVQRGLGPELVPVPLREPDEDIRAVHGRLLAAPPNAVPVHCGSLDDGTDEGADALQLALSVGYGLVLWRRVGAMHQEREEFEAGAYDLVRRAADADDLLDLVHSMRRHLHLERHPVTLWGRDLVVLYDPPEQRGEDSWPLSAPRLRSGNSRPRRPR</sequence>
<feature type="region of interest" description="Disordered" evidence="1">
    <location>
        <begin position="663"/>
        <end position="709"/>
    </location>
</feature>
<feature type="region of interest" description="Disordered" evidence="1">
    <location>
        <begin position="1304"/>
        <end position="1328"/>
    </location>
</feature>
<gene>
    <name evidence="3" type="ORF">GCM10009863_15190</name>
</gene>
<dbReference type="EMBL" id="BAAARJ010000004">
    <property type="protein sequence ID" value="GAA2602749.1"/>
    <property type="molecule type" value="Genomic_DNA"/>
</dbReference>
<feature type="compositionally biased region" description="Pro residues" evidence="1">
    <location>
        <begin position="118"/>
        <end position="130"/>
    </location>
</feature>
<dbReference type="InterPro" id="IPR045450">
    <property type="entry name" value="VMAP_C"/>
</dbReference>
<feature type="compositionally biased region" description="Low complexity" evidence="1">
    <location>
        <begin position="60"/>
        <end position="78"/>
    </location>
</feature>
<evidence type="ECO:0000259" key="2">
    <source>
        <dbReference type="Pfam" id="PF20028"/>
    </source>
</evidence>
<dbReference type="Pfam" id="PF20028">
    <property type="entry name" value="VMAP-C"/>
    <property type="match status" value="1"/>
</dbReference>
<feature type="region of interest" description="Disordered" evidence="1">
    <location>
        <begin position="513"/>
        <end position="549"/>
    </location>
</feature>
<keyword evidence="4" id="KW-1185">Reference proteome</keyword>
<organism evidence="3 4">
    <name type="scientific">Streptomyces axinellae</name>
    <dbReference type="NCBI Taxonomy" id="552788"/>
    <lineage>
        <taxon>Bacteria</taxon>
        <taxon>Bacillati</taxon>
        <taxon>Actinomycetota</taxon>
        <taxon>Actinomycetes</taxon>
        <taxon>Kitasatosporales</taxon>
        <taxon>Streptomycetaceae</taxon>
        <taxon>Streptomyces</taxon>
    </lineage>
</organism>
<evidence type="ECO:0000256" key="1">
    <source>
        <dbReference type="SAM" id="MobiDB-lite"/>
    </source>
</evidence>
<feature type="region of interest" description="Disordered" evidence="1">
    <location>
        <begin position="1"/>
        <end position="36"/>
    </location>
</feature>
<reference evidence="3 4" key="1">
    <citation type="journal article" date="2019" name="Int. J. Syst. Evol. Microbiol.">
        <title>The Global Catalogue of Microorganisms (GCM) 10K type strain sequencing project: providing services to taxonomists for standard genome sequencing and annotation.</title>
        <authorList>
            <consortium name="The Broad Institute Genomics Platform"/>
            <consortium name="The Broad Institute Genome Sequencing Center for Infectious Disease"/>
            <person name="Wu L."/>
            <person name="Ma J."/>
        </authorList>
    </citation>
    <scope>NUCLEOTIDE SEQUENCE [LARGE SCALE GENOMIC DNA]</scope>
    <source>
        <strain evidence="3 4">JCM 16373</strain>
    </source>
</reference>
<protein>
    <recommendedName>
        <fullName evidence="2">vWA-MoxR associated protein C-terminal domain-containing protein</fullName>
    </recommendedName>
</protein>
<name>A0ABN3PW88_9ACTN</name>
<evidence type="ECO:0000313" key="4">
    <source>
        <dbReference type="Proteomes" id="UP001501447"/>
    </source>
</evidence>
<dbReference type="NCBIfam" id="NF041121">
    <property type="entry name" value="SAV_2336_NTERM"/>
    <property type="match status" value="1"/>
</dbReference>
<comment type="caution">
    <text evidence="3">The sequence shown here is derived from an EMBL/GenBank/DDBJ whole genome shotgun (WGS) entry which is preliminary data.</text>
</comment>
<dbReference type="InterPro" id="IPR047738">
    <property type="entry name" value="SAV_2336-like_N"/>
</dbReference>
<evidence type="ECO:0000313" key="3">
    <source>
        <dbReference type="EMBL" id="GAA2602749.1"/>
    </source>
</evidence>
<feature type="region of interest" description="Disordered" evidence="1">
    <location>
        <begin position="54"/>
        <end position="79"/>
    </location>
</feature>
<feature type="domain" description="vWA-MoxR associated protein C-terminal" evidence="2">
    <location>
        <begin position="1070"/>
        <end position="1302"/>
    </location>
</feature>
<feature type="compositionally biased region" description="Pro residues" evidence="1">
    <location>
        <begin position="1"/>
        <end position="20"/>
    </location>
</feature>
<feature type="region of interest" description="Disordered" evidence="1">
    <location>
        <begin position="102"/>
        <end position="183"/>
    </location>
</feature>
<feature type="compositionally biased region" description="Polar residues" evidence="1">
    <location>
        <begin position="676"/>
        <end position="692"/>
    </location>
</feature>
<dbReference type="RefSeq" id="WP_344563459.1">
    <property type="nucleotide sequence ID" value="NZ_BAAARJ010000004.1"/>
</dbReference>
<proteinExistence type="predicted"/>
<feature type="compositionally biased region" description="Basic and acidic residues" evidence="1">
    <location>
        <begin position="529"/>
        <end position="541"/>
    </location>
</feature>
<accession>A0ABN3PW88</accession>
<dbReference type="Proteomes" id="UP001501447">
    <property type="component" value="Unassembled WGS sequence"/>
</dbReference>